<dbReference type="InterPro" id="IPR005748">
    <property type="entry name" value="DNA_mismatch_repair_MutS"/>
</dbReference>
<dbReference type="SMART" id="SM00533">
    <property type="entry name" value="MUTSd"/>
    <property type="match status" value="1"/>
</dbReference>
<dbReference type="GO" id="GO:0006298">
    <property type="term" value="P:mismatch repair"/>
    <property type="evidence" value="ECO:0007669"/>
    <property type="project" value="UniProtKB-UniRule"/>
</dbReference>
<evidence type="ECO:0000256" key="7">
    <source>
        <dbReference type="ARBA" id="ARBA00023204"/>
    </source>
</evidence>
<dbReference type="InterPro" id="IPR000432">
    <property type="entry name" value="DNA_mismatch_repair_MutS_C"/>
</dbReference>
<dbReference type="Gene3D" id="6.10.140.430">
    <property type="match status" value="1"/>
</dbReference>
<dbReference type="Proteomes" id="UP000307574">
    <property type="component" value="Unassembled WGS sequence"/>
</dbReference>
<keyword evidence="6 9" id="KW-0238">DNA-binding</keyword>
<protein>
    <recommendedName>
        <fullName evidence="2 9">DNA mismatch repair protein MutS</fullName>
    </recommendedName>
</protein>
<dbReference type="Gene3D" id="1.10.1420.10">
    <property type="match status" value="2"/>
</dbReference>
<dbReference type="InterPro" id="IPR007861">
    <property type="entry name" value="DNA_mismatch_repair_MutS_clamp"/>
</dbReference>
<comment type="similarity">
    <text evidence="1 9 10">Belongs to the DNA mismatch repair MutS family.</text>
</comment>
<dbReference type="SUPFAM" id="SSF52540">
    <property type="entry name" value="P-loop containing nucleoside triphosphate hydrolases"/>
    <property type="match status" value="1"/>
</dbReference>
<keyword evidence="3 9" id="KW-0547">Nucleotide-binding</keyword>
<comment type="function">
    <text evidence="8 9">This protein is involved in the repair of mismatches in DNA. It is possible that it carries out the mismatch recognition step. This protein has a weak ATPase activity.</text>
</comment>
<organism evidence="12 13">
    <name type="scientific">Vibrio kanaloae</name>
    <dbReference type="NCBI Taxonomy" id="170673"/>
    <lineage>
        <taxon>Bacteria</taxon>
        <taxon>Pseudomonadati</taxon>
        <taxon>Pseudomonadota</taxon>
        <taxon>Gammaproteobacteria</taxon>
        <taxon>Vibrionales</taxon>
        <taxon>Vibrionaceae</taxon>
        <taxon>Vibrio</taxon>
    </lineage>
</organism>
<dbReference type="AlphaFoldDB" id="A0A4U1ZQF0"/>
<dbReference type="GO" id="GO:0030983">
    <property type="term" value="F:mismatched DNA binding"/>
    <property type="evidence" value="ECO:0007669"/>
    <property type="project" value="InterPro"/>
</dbReference>
<accession>A0A4U1ZQF0</accession>
<dbReference type="FunFam" id="3.40.50.300:FF:000283">
    <property type="entry name" value="DNA mismatch repair protein MutS"/>
    <property type="match status" value="1"/>
</dbReference>
<feature type="domain" description="DNA mismatch repair proteins mutS family" evidence="11">
    <location>
        <begin position="687"/>
        <end position="703"/>
    </location>
</feature>
<evidence type="ECO:0000256" key="6">
    <source>
        <dbReference type="ARBA" id="ARBA00023125"/>
    </source>
</evidence>
<dbReference type="FunFam" id="3.30.420.110:FF:000001">
    <property type="entry name" value="DNA mismatch repair protein MutS"/>
    <property type="match status" value="1"/>
</dbReference>
<evidence type="ECO:0000259" key="11">
    <source>
        <dbReference type="PROSITE" id="PS00486"/>
    </source>
</evidence>
<dbReference type="Gene3D" id="3.40.1170.10">
    <property type="entry name" value="DNA repair protein MutS, domain I"/>
    <property type="match status" value="1"/>
</dbReference>
<dbReference type="InterPro" id="IPR016151">
    <property type="entry name" value="DNA_mismatch_repair_MutS_N"/>
</dbReference>
<dbReference type="InterPro" id="IPR007860">
    <property type="entry name" value="DNA_mmatch_repair_MutS_con_dom"/>
</dbReference>
<dbReference type="Pfam" id="PF05192">
    <property type="entry name" value="MutS_III"/>
    <property type="match status" value="1"/>
</dbReference>
<dbReference type="CDD" id="cd03284">
    <property type="entry name" value="ABC_MutS1"/>
    <property type="match status" value="1"/>
</dbReference>
<dbReference type="Gene3D" id="3.40.50.300">
    <property type="entry name" value="P-loop containing nucleotide triphosphate hydrolases"/>
    <property type="match status" value="1"/>
</dbReference>
<dbReference type="Gene3D" id="3.30.420.110">
    <property type="entry name" value="MutS, connector domain"/>
    <property type="match status" value="1"/>
</dbReference>
<evidence type="ECO:0000256" key="10">
    <source>
        <dbReference type="RuleBase" id="RU003756"/>
    </source>
</evidence>
<evidence type="ECO:0000256" key="5">
    <source>
        <dbReference type="ARBA" id="ARBA00022840"/>
    </source>
</evidence>
<evidence type="ECO:0000313" key="12">
    <source>
        <dbReference type="EMBL" id="TKF35571.1"/>
    </source>
</evidence>
<name>A0A4U1ZQF0_9VIBR</name>
<keyword evidence="4 9" id="KW-0227">DNA damage</keyword>
<comment type="caution">
    <text evidence="12">The sequence shown here is derived from an EMBL/GenBank/DDBJ whole genome shotgun (WGS) entry which is preliminary data.</text>
</comment>
<dbReference type="InterPro" id="IPR036187">
    <property type="entry name" value="DNA_mismatch_repair_MutS_sf"/>
</dbReference>
<dbReference type="GO" id="GO:0140664">
    <property type="term" value="F:ATP-dependent DNA damage sensor activity"/>
    <property type="evidence" value="ECO:0007669"/>
    <property type="project" value="InterPro"/>
</dbReference>
<dbReference type="GO" id="GO:0003684">
    <property type="term" value="F:damaged DNA binding"/>
    <property type="evidence" value="ECO:0007669"/>
    <property type="project" value="UniProtKB-UniRule"/>
</dbReference>
<feature type="binding site" evidence="9">
    <location>
        <begin position="613"/>
        <end position="620"/>
    </location>
    <ligand>
        <name>ATP</name>
        <dbReference type="ChEBI" id="CHEBI:30616"/>
    </ligand>
</feature>
<dbReference type="GO" id="GO:0005524">
    <property type="term" value="F:ATP binding"/>
    <property type="evidence" value="ECO:0007669"/>
    <property type="project" value="UniProtKB-UniRule"/>
</dbReference>
<dbReference type="PIRSF" id="PIRSF037677">
    <property type="entry name" value="DNA_mis_repair_Msh6"/>
    <property type="match status" value="1"/>
</dbReference>
<dbReference type="InterPro" id="IPR027417">
    <property type="entry name" value="P-loop_NTPase"/>
</dbReference>
<evidence type="ECO:0000256" key="4">
    <source>
        <dbReference type="ARBA" id="ARBA00022763"/>
    </source>
</evidence>
<dbReference type="Pfam" id="PF05188">
    <property type="entry name" value="MutS_II"/>
    <property type="match status" value="1"/>
</dbReference>
<evidence type="ECO:0000256" key="8">
    <source>
        <dbReference type="ARBA" id="ARBA00024647"/>
    </source>
</evidence>
<dbReference type="InterPro" id="IPR007695">
    <property type="entry name" value="DNA_mismatch_repair_MutS-lik_N"/>
</dbReference>
<dbReference type="InterPro" id="IPR017261">
    <property type="entry name" value="DNA_mismatch_repair_MutS/MSH"/>
</dbReference>
<evidence type="ECO:0000256" key="1">
    <source>
        <dbReference type="ARBA" id="ARBA00006271"/>
    </source>
</evidence>
<proteinExistence type="inferred from homology"/>
<keyword evidence="7 9" id="KW-0234">DNA repair</keyword>
<dbReference type="InterPro" id="IPR007696">
    <property type="entry name" value="DNA_mismatch_repair_MutS_core"/>
</dbReference>
<gene>
    <name evidence="9 12" type="primary">mutS</name>
    <name evidence="12" type="ORF">FCV50_03455</name>
</gene>
<reference evidence="12 13" key="1">
    <citation type="submission" date="2019-04" db="EMBL/GenBank/DDBJ databases">
        <title>A reverse ecology approach based on a biological definition of microbial populations.</title>
        <authorList>
            <person name="Arevalo P."/>
            <person name="Vaninsberghe D."/>
            <person name="Elsherbini J."/>
            <person name="Gore J."/>
            <person name="Polz M."/>
        </authorList>
    </citation>
    <scope>NUCLEOTIDE SEQUENCE [LARGE SCALE GENOMIC DNA]</scope>
    <source>
        <strain evidence="12 13">10N.261.46.F4</strain>
    </source>
</reference>
<dbReference type="SUPFAM" id="SSF55271">
    <property type="entry name" value="DNA repair protein MutS, domain I"/>
    <property type="match status" value="1"/>
</dbReference>
<evidence type="ECO:0000256" key="3">
    <source>
        <dbReference type="ARBA" id="ARBA00022741"/>
    </source>
</evidence>
<dbReference type="NCBIfam" id="NF003810">
    <property type="entry name" value="PRK05399.1"/>
    <property type="match status" value="1"/>
</dbReference>
<dbReference type="NCBIfam" id="TIGR01070">
    <property type="entry name" value="mutS1"/>
    <property type="match status" value="1"/>
</dbReference>
<keyword evidence="5 9" id="KW-0067">ATP-binding</keyword>
<evidence type="ECO:0000256" key="2">
    <source>
        <dbReference type="ARBA" id="ARBA00021982"/>
    </source>
</evidence>
<sequence length="853" mass="94945">MKADQKHTPMMQQYLKLKAENPEILLFYRMGDFYELFYDDAKKASQLLDISLTKRGSSNGEPIPMAGVPYHAVEGYLAKLVQLGESVAICEQIGNPALSKGPVERAVVRIVTPGTVTDEALLSERIDNLIAAIYHHNGKFGYATLDITSGRFQLCEPETEEAMAAELQRTSPRELLFPEDFEPVDLMASRNGNRRRPVWEFELDTAKQQLNQQFGTRDLVGFGVEGAKLGLCAAGCLIQYVKDTQRTALPHIRSLTMDKQDHSVILDAATRRNLEITQNLGGGTDNTLAEVLDHTATAMGSRMLKRWLHQPMRNISALDQRLDAIGEMKDLALFTELQPTLKQIGDIERILARLALRSARPRDMARLRQAMEYLPELAETLTQLKHPYLTQLAQYASPVDEVSELLERAIKENPPVVIRDGGVIAEGYNAELDEWRDLAAGATEFLDKLEQEERERHGIDTLKVGYNNVHGFFIQVSRGQSHLVPPHYVRRQTLKNAERYIIPELKEHEDKVLNSKSKALAIEKQLWEELFDLLLPYLERLQNIASSVSQLDVLQNLAERADTLDYCRPTMTEAAGIQIQAGRHPVVEQVMDEPFIANPIDLNDQRKMLIITGPNMGGKSTYMRQTALIALMAHIGCYVPAESATIGSIDRIFTRIGASDDLASGRSTFMVEMTETANILHNATPNSLVLMDEIGRGTSTYDGLSLAWASAEWLANQINSMTLFATHYFELTELPNQLPTLANVHLDAVEHGDNIAFMHAVQEGAASKSYGLAVAGLAGVPKVVIKNARAKLTQLEALSIGSPMSRSSDVDIANQLSLIPEPSEVEQALANVDPDDLTPRQALEELYRLKKLL</sequence>
<dbReference type="Pfam" id="PF01624">
    <property type="entry name" value="MutS_I"/>
    <property type="match status" value="1"/>
</dbReference>
<evidence type="ECO:0000256" key="9">
    <source>
        <dbReference type="HAMAP-Rule" id="MF_00096"/>
    </source>
</evidence>
<dbReference type="HAMAP" id="MF_00096">
    <property type="entry name" value="MutS"/>
    <property type="match status" value="1"/>
</dbReference>
<dbReference type="PANTHER" id="PTHR11361:SF34">
    <property type="entry name" value="DNA MISMATCH REPAIR PROTEIN MSH1, MITOCHONDRIAL"/>
    <property type="match status" value="1"/>
</dbReference>
<dbReference type="PROSITE" id="PS00486">
    <property type="entry name" value="DNA_MISMATCH_REPAIR_2"/>
    <property type="match status" value="1"/>
</dbReference>
<dbReference type="FunFam" id="1.10.1420.10:FF:000002">
    <property type="entry name" value="DNA mismatch repair protein MutS"/>
    <property type="match status" value="1"/>
</dbReference>
<dbReference type="GO" id="GO:0005829">
    <property type="term" value="C:cytosol"/>
    <property type="evidence" value="ECO:0007669"/>
    <property type="project" value="TreeGrafter"/>
</dbReference>
<dbReference type="SUPFAM" id="SSF48334">
    <property type="entry name" value="DNA repair protein MutS, domain III"/>
    <property type="match status" value="1"/>
</dbReference>
<dbReference type="InterPro" id="IPR036678">
    <property type="entry name" value="MutS_con_dom_sf"/>
</dbReference>
<dbReference type="SMART" id="SM00534">
    <property type="entry name" value="MUTSac"/>
    <property type="match status" value="1"/>
</dbReference>
<dbReference type="FunFam" id="3.40.1170.10:FF:000001">
    <property type="entry name" value="DNA mismatch repair protein MutS"/>
    <property type="match status" value="1"/>
</dbReference>
<dbReference type="Pfam" id="PF05190">
    <property type="entry name" value="MutS_IV"/>
    <property type="match status" value="1"/>
</dbReference>
<dbReference type="InterPro" id="IPR045076">
    <property type="entry name" value="MutS"/>
</dbReference>
<evidence type="ECO:0000313" key="13">
    <source>
        <dbReference type="Proteomes" id="UP000307574"/>
    </source>
</evidence>
<dbReference type="RefSeq" id="WP_136979141.1">
    <property type="nucleotide sequence ID" value="NZ_SYUV01000010.1"/>
</dbReference>
<dbReference type="PANTHER" id="PTHR11361">
    <property type="entry name" value="DNA MISMATCH REPAIR PROTEIN MUTS FAMILY MEMBER"/>
    <property type="match status" value="1"/>
</dbReference>
<dbReference type="SUPFAM" id="SSF53150">
    <property type="entry name" value="DNA repair protein MutS, domain II"/>
    <property type="match status" value="1"/>
</dbReference>
<dbReference type="Pfam" id="PF00488">
    <property type="entry name" value="MutS_V"/>
    <property type="match status" value="1"/>
</dbReference>
<dbReference type="EMBL" id="SYUV01000010">
    <property type="protein sequence ID" value="TKF35571.1"/>
    <property type="molecule type" value="Genomic_DNA"/>
</dbReference>